<protein>
    <submittedName>
        <fullName evidence="2">Uncharacterized protein</fullName>
    </submittedName>
</protein>
<evidence type="ECO:0000313" key="3">
    <source>
        <dbReference type="Proteomes" id="UP000225706"/>
    </source>
</evidence>
<name>A0A2B4SAC8_STYPI</name>
<proteinExistence type="predicted"/>
<keyword evidence="1" id="KW-1133">Transmembrane helix</keyword>
<keyword evidence="1" id="KW-0812">Transmembrane</keyword>
<evidence type="ECO:0000313" key="2">
    <source>
        <dbReference type="EMBL" id="PFX25528.1"/>
    </source>
</evidence>
<organism evidence="2 3">
    <name type="scientific">Stylophora pistillata</name>
    <name type="common">Smooth cauliflower coral</name>
    <dbReference type="NCBI Taxonomy" id="50429"/>
    <lineage>
        <taxon>Eukaryota</taxon>
        <taxon>Metazoa</taxon>
        <taxon>Cnidaria</taxon>
        <taxon>Anthozoa</taxon>
        <taxon>Hexacorallia</taxon>
        <taxon>Scleractinia</taxon>
        <taxon>Astrocoeniina</taxon>
        <taxon>Pocilloporidae</taxon>
        <taxon>Stylophora</taxon>
    </lineage>
</organism>
<reference evidence="3" key="1">
    <citation type="journal article" date="2017" name="bioRxiv">
        <title>Comparative analysis of the genomes of Stylophora pistillata and Acropora digitifera provides evidence for extensive differences between species of corals.</title>
        <authorList>
            <person name="Voolstra C.R."/>
            <person name="Li Y."/>
            <person name="Liew Y.J."/>
            <person name="Baumgarten S."/>
            <person name="Zoccola D."/>
            <person name="Flot J.-F."/>
            <person name="Tambutte S."/>
            <person name="Allemand D."/>
            <person name="Aranda M."/>
        </authorList>
    </citation>
    <scope>NUCLEOTIDE SEQUENCE [LARGE SCALE GENOMIC DNA]</scope>
</reference>
<sequence>MYRSYVTIPENRAVRLASEERKLLDADGNLCVNKTRKEEEQTLLEGIDEHLVELNTTIVYKETGKVKRFEGIDKTVSLEDIEKEDFALMSNARYNMAIVNGTNCTQIEKKVKGTMVAMYQTNPNNAGMLYISYKLLLAGIALLGFLNINVRFSYHQLCDKETKI</sequence>
<dbReference type="EMBL" id="LSMT01000149">
    <property type="protein sequence ID" value="PFX25528.1"/>
    <property type="molecule type" value="Genomic_DNA"/>
</dbReference>
<accession>A0A2B4SAC8</accession>
<feature type="transmembrane region" description="Helical" evidence="1">
    <location>
        <begin position="127"/>
        <end position="146"/>
    </location>
</feature>
<dbReference type="OrthoDB" id="5980977at2759"/>
<keyword evidence="3" id="KW-1185">Reference proteome</keyword>
<gene>
    <name evidence="2" type="ORF">AWC38_SpisGene9858</name>
</gene>
<dbReference type="AlphaFoldDB" id="A0A2B4SAC8"/>
<keyword evidence="1" id="KW-0472">Membrane</keyword>
<evidence type="ECO:0000256" key="1">
    <source>
        <dbReference type="SAM" id="Phobius"/>
    </source>
</evidence>
<dbReference type="Proteomes" id="UP000225706">
    <property type="component" value="Unassembled WGS sequence"/>
</dbReference>
<comment type="caution">
    <text evidence="2">The sequence shown here is derived from an EMBL/GenBank/DDBJ whole genome shotgun (WGS) entry which is preliminary data.</text>
</comment>